<dbReference type="InterPro" id="IPR029052">
    <property type="entry name" value="Metallo-depent_PP-like"/>
</dbReference>
<keyword evidence="3" id="KW-0540">Nuclease</keyword>
<dbReference type="CDD" id="cd00840">
    <property type="entry name" value="MPP_Mre11_N"/>
    <property type="match status" value="1"/>
</dbReference>
<accession>A0A0R1WE12</accession>
<dbReference type="InterPro" id="IPR050535">
    <property type="entry name" value="DNA_Repair-Maintenance_Comp"/>
</dbReference>
<reference evidence="3 4" key="1">
    <citation type="journal article" date="2015" name="Genome Announc.">
        <title>Expanding the biotechnology potential of lactobacilli through comparative genomics of 213 strains and associated genera.</title>
        <authorList>
            <person name="Sun Z."/>
            <person name="Harris H.M."/>
            <person name="McCann A."/>
            <person name="Guo C."/>
            <person name="Argimon S."/>
            <person name="Zhang W."/>
            <person name="Yang X."/>
            <person name="Jeffery I.B."/>
            <person name="Cooney J.C."/>
            <person name="Kagawa T.F."/>
            <person name="Liu W."/>
            <person name="Song Y."/>
            <person name="Salvetti E."/>
            <person name="Wrobel A."/>
            <person name="Rasinkangas P."/>
            <person name="Parkhill J."/>
            <person name="Rea M.C."/>
            <person name="O'Sullivan O."/>
            <person name="Ritari J."/>
            <person name="Douillard F.P."/>
            <person name="Paul Ross R."/>
            <person name="Yang R."/>
            <person name="Briner A.E."/>
            <person name="Felis G.E."/>
            <person name="de Vos W.M."/>
            <person name="Barrangou R."/>
            <person name="Klaenhammer T.R."/>
            <person name="Caufield P.W."/>
            <person name="Cui Y."/>
            <person name="Zhang H."/>
            <person name="O'Toole P.W."/>
        </authorList>
    </citation>
    <scope>NUCLEOTIDE SEQUENCE [LARGE SCALE GENOMIC DNA]</scope>
    <source>
        <strain evidence="3 4">DSM 4864</strain>
    </source>
</reference>
<dbReference type="Gene3D" id="3.60.21.10">
    <property type="match status" value="1"/>
</dbReference>
<dbReference type="PATRIC" id="fig|1423779.3.peg.1834"/>
<feature type="domain" description="Calcineurin-like phosphoesterase" evidence="2">
    <location>
        <begin position="16"/>
        <end position="212"/>
    </location>
</feature>
<dbReference type="PIRSF" id="PIRSF033091">
    <property type="entry name" value="Pesterase_YhaO"/>
    <property type="match status" value="1"/>
</dbReference>
<dbReference type="EMBL" id="AZGE01000007">
    <property type="protein sequence ID" value="KRM15853.1"/>
    <property type="molecule type" value="Genomic_DNA"/>
</dbReference>
<evidence type="ECO:0000313" key="4">
    <source>
        <dbReference type="Proteomes" id="UP000050973"/>
    </source>
</evidence>
<dbReference type="InterPro" id="IPR014576">
    <property type="entry name" value="Pesterase_YhaO"/>
</dbReference>
<comment type="caution">
    <text evidence="3">The sequence shown here is derived from an EMBL/GenBank/DDBJ whole genome shotgun (WGS) entry which is preliminary data.</text>
</comment>
<protein>
    <submittedName>
        <fullName evidence="3">Exonuclease SbcCD, D subunit</fullName>
    </submittedName>
</protein>
<sequence length="414" mass="46364">MGAFVLLMKNGVKMVKFIHTADLHLASPFQGLTEMPSQLWRQVYDSTFAALRRIVDAAITERVDFVVIAGDIYDGERKSIAAVDFFNKQLTRLAQQHIPVFLCYGNHDFQQVTAANQSLPANTRVLGNQVTTATLTLATGERVAITGFSYGQRWISTDVARKYPVKGAVDWQIGLLHGAPYQAGADNHYAPFTVDELESKHYDYWALGHIHKHQELATTPPIVYSGNPQGRHKNEAGSHGYYLVHSQGSRLIPEFKPVAGIGWRTVSVDLDACQTEAAVDRAITSAATINAAGHLQLCAVQVTASRQQWRLLVENGSLLTHLQSRLRMEETIEWWPYQLTLATRQGEPHLPSLDQRYWAQAKQAVFTAENLAAVIKPLVKHQPLYDQFADHQNLAEFEQWAAALISEREKQDEN</sequence>
<evidence type="ECO:0000259" key="2">
    <source>
        <dbReference type="Pfam" id="PF00149"/>
    </source>
</evidence>
<dbReference type="GO" id="GO:0004527">
    <property type="term" value="F:exonuclease activity"/>
    <property type="evidence" value="ECO:0007669"/>
    <property type="project" value="UniProtKB-KW"/>
</dbReference>
<name>A0A0R1WE12_9LACO</name>
<keyword evidence="3" id="KW-0269">Exonuclease</keyword>
<organism evidence="3 4">
    <name type="scientific">Limosilactobacillus oris DSM 4864</name>
    <dbReference type="NCBI Taxonomy" id="1423779"/>
    <lineage>
        <taxon>Bacteria</taxon>
        <taxon>Bacillati</taxon>
        <taxon>Bacillota</taxon>
        <taxon>Bacilli</taxon>
        <taxon>Lactobacillales</taxon>
        <taxon>Lactobacillaceae</taxon>
        <taxon>Limosilactobacillus</taxon>
    </lineage>
</organism>
<dbReference type="AlphaFoldDB" id="A0A0R1WE12"/>
<dbReference type="Proteomes" id="UP000050973">
    <property type="component" value="Unassembled WGS sequence"/>
</dbReference>
<evidence type="ECO:0000313" key="3">
    <source>
        <dbReference type="EMBL" id="KRM15853.1"/>
    </source>
</evidence>
<dbReference type="Pfam" id="PF00149">
    <property type="entry name" value="Metallophos"/>
    <property type="match status" value="1"/>
</dbReference>
<dbReference type="SUPFAM" id="SSF56300">
    <property type="entry name" value="Metallo-dependent phosphatases"/>
    <property type="match status" value="1"/>
</dbReference>
<proteinExistence type="predicted"/>
<evidence type="ECO:0000256" key="1">
    <source>
        <dbReference type="ARBA" id="ARBA00022801"/>
    </source>
</evidence>
<keyword evidence="1" id="KW-0378">Hydrolase</keyword>
<dbReference type="InterPro" id="IPR004843">
    <property type="entry name" value="Calcineurin-like_PHP"/>
</dbReference>
<dbReference type="PANTHER" id="PTHR30337">
    <property type="entry name" value="COMPONENT OF ATP-DEPENDENT DSDNA EXONUCLEASE"/>
    <property type="match status" value="1"/>
</dbReference>
<dbReference type="PANTHER" id="PTHR30337:SF7">
    <property type="entry name" value="PHOSPHOESTERASE"/>
    <property type="match status" value="1"/>
</dbReference>
<gene>
    <name evidence="3" type="ORF">FC49_GL001770</name>
</gene>
<dbReference type="InterPro" id="IPR041796">
    <property type="entry name" value="Mre11_N"/>
</dbReference>